<reference evidence="1" key="1">
    <citation type="submission" date="2014-11" db="EMBL/GenBank/DDBJ databases">
        <authorList>
            <person name="Amaro Gonzalez C."/>
        </authorList>
    </citation>
    <scope>NUCLEOTIDE SEQUENCE</scope>
</reference>
<accession>A0A0E9RII7</accession>
<reference evidence="1" key="2">
    <citation type="journal article" date="2015" name="Fish Shellfish Immunol.">
        <title>Early steps in the European eel (Anguilla anguilla)-Vibrio vulnificus interaction in the gills: Role of the RtxA13 toxin.</title>
        <authorList>
            <person name="Callol A."/>
            <person name="Pajuelo D."/>
            <person name="Ebbesson L."/>
            <person name="Teles M."/>
            <person name="MacKenzie S."/>
            <person name="Amaro C."/>
        </authorList>
    </citation>
    <scope>NUCLEOTIDE SEQUENCE</scope>
</reference>
<name>A0A0E9RII7_ANGAN</name>
<organism evidence="1">
    <name type="scientific">Anguilla anguilla</name>
    <name type="common">European freshwater eel</name>
    <name type="synonym">Muraena anguilla</name>
    <dbReference type="NCBI Taxonomy" id="7936"/>
    <lineage>
        <taxon>Eukaryota</taxon>
        <taxon>Metazoa</taxon>
        <taxon>Chordata</taxon>
        <taxon>Craniata</taxon>
        <taxon>Vertebrata</taxon>
        <taxon>Euteleostomi</taxon>
        <taxon>Actinopterygii</taxon>
        <taxon>Neopterygii</taxon>
        <taxon>Teleostei</taxon>
        <taxon>Anguilliformes</taxon>
        <taxon>Anguillidae</taxon>
        <taxon>Anguilla</taxon>
    </lineage>
</organism>
<protein>
    <submittedName>
        <fullName evidence="1">Uncharacterized protein</fullName>
    </submittedName>
</protein>
<evidence type="ECO:0000313" key="1">
    <source>
        <dbReference type="EMBL" id="JAH28966.1"/>
    </source>
</evidence>
<proteinExistence type="predicted"/>
<dbReference type="AlphaFoldDB" id="A0A0E9RII7"/>
<dbReference type="EMBL" id="GBXM01079611">
    <property type="protein sequence ID" value="JAH28966.1"/>
    <property type="molecule type" value="Transcribed_RNA"/>
</dbReference>
<sequence length="47" mass="4842">MCIYMLYVNLDGGFGLCPGAGAFICVSNLVLDGGSVLVTRACPDSDL</sequence>